<dbReference type="InterPro" id="IPR011032">
    <property type="entry name" value="GroES-like_sf"/>
</dbReference>
<dbReference type="PANTHER" id="PTHR43401:SF3">
    <property type="entry name" value="L-GALACTONATE-5-DEHYDROGENASE"/>
    <property type="match status" value="1"/>
</dbReference>
<dbReference type="Gene3D" id="3.40.50.720">
    <property type="entry name" value="NAD(P)-binding Rossmann-like Domain"/>
    <property type="match status" value="1"/>
</dbReference>
<feature type="domain" description="Alcohol dehydrogenase-like N-terminal" evidence="3">
    <location>
        <begin position="24"/>
        <end position="130"/>
    </location>
</feature>
<dbReference type="EMBL" id="CP042301">
    <property type="protein sequence ID" value="QDY99720.1"/>
    <property type="molecule type" value="Genomic_DNA"/>
</dbReference>
<dbReference type="KEGG" id="niy:FQ775_04650"/>
<keyword evidence="1" id="KW-0560">Oxidoreductase</keyword>
<dbReference type="PANTHER" id="PTHR43401">
    <property type="entry name" value="L-THREONINE 3-DEHYDROGENASE"/>
    <property type="match status" value="1"/>
</dbReference>
<dbReference type="InterPro" id="IPR013149">
    <property type="entry name" value="ADH-like_C"/>
</dbReference>
<dbReference type="Gene3D" id="3.90.180.10">
    <property type="entry name" value="Medium-chain alcohol dehydrogenases, catalytic domain"/>
    <property type="match status" value="1"/>
</dbReference>
<evidence type="ECO:0000313" key="5">
    <source>
        <dbReference type="Proteomes" id="UP000321389"/>
    </source>
</evidence>
<dbReference type="InterPro" id="IPR050129">
    <property type="entry name" value="Zn_alcohol_dh"/>
</dbReference>
<dbReference type="Pfam" id="PF08240">
    <property type="entry name" value="ADH_N"/>
    <property type="match status" value="1"/>
</dbReference>
<accession>A0A5B8KVY7</accession>
<evidence type="ECO:0000259" key="2">
    <source>
        <dbReference type="Pfam" id="PF00107"/>
    </source>
</evidence>
<protein>
    <submittedName>
        <fullName evidence="4">Zinc-binding alcohol dehydrogenase family protein</fullName>
    </submittedName>
</protein>
<dbReference type="AlphaFoldDB" id="A0A5B8KVY7"/>
<keyword evidence="5" id="KW-1185">Reference proteome</keyword>
<reference evidence="4" key="1">
    <citation type="submission" date="2020-04" db="EMBL/GenBank/DDBJ databases">
        <title>Nitratireductor sp. nov. isolated from mangrove soil.</title>
        <authorList>
            <person name="Ye Y."/>
        </authorList>
    </citation>
    <scope>NUCLEOTIDE SEQUENCE</scope>
    <source>
        <strain evidence="4">SY7</strain>
    </source>
</reference>
<evidence type="ECO:0000256" key="1">
    <source>
        <dbReference type="ARBA" id="ARBA00023002"/>
    </source>
</evidence>
<dbReference type="SUPFAM" id="SSF50129">
    <property type="entry name" value="GroES-like"/>
    <property type="match status" value="1"/>
</dbReference>
<organism evidence="4 5">
    <name type="scientific">Nitratireductor mangrovi</name>
    <dbReference type="NCBI Taxonomy" id="2599600"/>
    <lineage>
        <taxon>Bacteria</taxon>
        <taxon>Pseudomonadati</taxon>
        <taxon>Pseudomonadota</taxon>
        <taxon>Alphaproteobacteria</taxon>
        <taxon>Hyphomicrobiales</taxon>
        <taxon>Phyllobacteriaceae</taxon>
        <taxon>Nitratireductor</taxon>
    </lineage>
</organism>
<gene>
    <name evidence="4" type="ORF">FQ775_04650</name>
</gene>
<proteinExistence type="predicted"/>
<dbReference type="SUPFAM" id="SSF51735">
    <property type="entry name" value="NAD(P)-binding Rossmann-fold domains"/>
    <property type="match status" value="1"/>
</dbReference>
<dbReference type="OrthoDB" id="9809185at2"/>
<feature type="domain" description="Alcohol dehydrogenase-like C-terminal" evidence="2">
    <location>
        <begin position="169"/>
        <end position="295"/>
    </location>
</feature>
<dbReference type="InterPro" id="IPR036291">
    <property type="entry name" value="NAD(P)-bd_dom_sf"/>
</dbReference>
<evidence type="ECO:0000313" key="4">
    <source>
        <dbReference type="EMBL" id="QDY99720.1"/>
    </source>
</evidence>
<evidence type="ECO:0000259" key="3">
    <source>
        <dbReference type="Pfam" id="PF08240"/>
    </source>
</evidence>
<dbReference type="RefSeq" id="WP_146298374.1">
    <property type="nucleotide sequence ID" value="NZ_CP042301.2"/>
</dbReference>
<dbReference type="GO" id="GO:0016491">
    <property type="term" value="F:oxidoreductase activity"/>
    <property type="evidence" value="ECO:0007669"/>
    <property type="project" value="UniProtKB-KW"/>
</dbReference>
<dbReference type="Proteomes" id="UP000321389">
    <property type="component" value="Chromosome"/>
</dbReference>
<dbReference type="CDD" id="cd08261">
    <property type="entry name" value="Zn_ADH7"/>
    <property type="match status" value="1"/>
</dbReference>
<dbReference type="Pfam" id="PF00107">
    <property type="entry name" value="ADH_zinc_N"/>
    <property type="match status" value="1"/>
</dbReference>
<sequence>MEALVCLEPGKLKLTELAAPKANPGMALLRPHRVGICGTDYHIFEGKHPYLEYPRVMGHELAVEVVEAPAGTGFAAGDICVVNPYLSCGQCVACRAGKPNCCTKISVLGVHQDGGMAGLLALPAGNLIPANGLTVDECATVEFLAIGAHAVRRGGTTGNDRALVVGAGPIGLGLAIFAARAGASVTILDVDPERTAAAGTIAKVETVAAGTDAQQALDLVTDGDGFDIVFDATGSQKAMENGFECVAHGGRYVLVSVVKDSITFSDPDFHRKEMTLLGSRNATSADFEEVIAAIKDGTVPVDRLITHRTSLRDAAEDIPRWATQKNGLIKALIEID</sequence>
<dbReference type="InterPro" id="IPR013154">
    <property type="entry name" value="ADH-like_N"/>
</dbReference>
<name>A0A5B8KVY7_9HYPH</name>